<dbReference type="KEGG" id="hbv:ABIV_1570"/>
<feature type="chain" id="PRO_5044718522" description="Lipoprotein" evidence="1">
    <location>
        <begin position="28"/>
        <end position="128"/>
    </location>
</feature>
<accession>A0AAX2AB51</accession>
<name>A0AAX2AB51_9BACT</name>
<dbReference type="AlphaFoldDB" id="A0AAX2AB51"/>
<evidence type="ECO:0000313" key="4">
    <source>
        <dbReference type="Proteomes" id="UP000253850"/>
    </source>
</evidence>
<protein>
    <recommendedName>
        <fullName evidence="6">Lipoprotein</fullName>
    </recommendedName>
</protein>
<evidence type="ECO:0008006" key="6">
    <source>
        <dbReference type="Google" id="ProtNLM"/>
    </source>
</evidence>
<organism evidence="3 5">
    <name type="scientific">Halarcobacter bivalviorum</name>
    <dbReference type="NCBI Taxonomy" id="663364"/>
    <lineage>
        <taxon>Bacteria</taxon>
        <taxon>Pseudomonadati</taxon>
        <taxon>Campylobacterota</taxon>
        <taxon>Epsilonproteobacteria</taxon>
        <taxon>Campylobacterales</taxon>
        <taxon>Arcobacteraceae</taxon>
        <taxon>Halarcobacter</taxon>
    </lineage>
</organism>
<reference evidence="3 5" key="1">
    <citation type="submission" date="2017-10" db="EMBL/GenBank/DDBJ databases">
        <title>Genomics of the genus Arcobacter.</title>
        <authorList>
            <person name="Perez-Cataluna A."/>
            <person name="Figueras M.J."/>
        </authorList>
    </citation>
    <scope>NUCLEOTIDE SEQUENCE [LARGE SCALE GENOMIC DNA]</scope>
    <source>
        <strain evidence="3 5">CECT 7835</strain>
    </source>
</reference>
<evidence type="ECO:0000256" key="1">
    <source>
        <dbReference type="SAM" id="SignalP"/>
    </source>
</evidence>
<evidence type="ECO:0000313" key="2">
    <source>
        <dbReference type="EMBL" id="AXH12561.1"/>
    </source>
</evidence>
<evidence type="ECO:0000313" key="5">
    <source>
        <dbReference type="Proteomes" id="UP000289193"/>
    </source>
</evidence>
<dbReference type="EMBL" id="CP031217">
    <property type="protein sequence ID" value="AXH12561.1"/>
    <property type="molecule type" value="Genomic_DNA"/>
</dbReference>
<proteinExistence type="predicted"/>
<keyword evidence="5" id="KW-1185">Reference proteome</keyword>
<dbReference type="PROSITE" id="PS51257">
    <property type="entry name" value="PROKAR_LIPOPROTEIN"/>
    <property type="match status" value="1"/>
</dbReference>
<reference evidence="2 4" key="2">
    <citation type="submission" date="2018-07" db="EMBL/GenBank/DDBJ databases">
        <title>Complete genome of the Arcobacter bivalviorum type strain LMG 26154.</title>
        <authorList>
            <person name="Miller W.G."/>
            <person name="Yee E."/>
            <person name="Bono J.L."/>
        </authorList>
    </citation>
    <scope>NUCLEOTIDE SEQUENCE [LARGE SCALE GENOMIC DNA]</scope>
    <source>
        <strain evidence="2 4">LMG 26154</strain>
    </source>
</reference>
<feature type="signal peptide" evidence="1">
    <location>
        <begin position="1"/>
        <end position="27"/>
    </location>
</feature>
<dbReference type="Proteomes" id="UP000253850">
    <property type="component" value="Chromosome"/>
</dbReference>
<evidence type="ECO:0000313" key="3">
    <source>
        <dbReference type="EMBL" id="RXK10513.1"/>
    </source>
</evidence>
<dbReference type="Gene3D" id="3.30.110.70">
    <property type="entry name" value="Hypothetical protein apc22750. Chain B"/>
    <property type="match status" value="1"/>
</dbReference>
<dbReference type="RefSeq" id="WP_114839389.1">
    <property type="nucleotide sequence ID" value="NZ_CP031217.1"/>
</dbReference>
<dbReference type="EMBL" id="PDKM01000002">
    <property type="protein sequence ID" value="RXK10513.1"/>
    <property type="molecule type" value="Genomic_DNA"/>
</dbReference>
<keyword evidence="1" id="KW-0732">Signal</keyword>
<dbReference type="Proteomes" id="UP000289193">
    <property type="component" value="Unassembled WGS sequence"/>
</dbReference>
<gene>
    <name evidence="2" type="ORF">ABIV_1570</name>
    <name evidence="3" type="ORF">CRV05_04345</name>
</gene>
<sequence length="128" mass="13958">MKNNFKIVASSLLVLSLFTGCSTWSSSQVQMTPNSKVEAKTQKEEVILSEGDITDKKYSVLAELSVDVNKTTLFHPDPTKEAVNEKLKEEASKIGADAVVFVRYGTVGISMVSWGSLNGKGRAIKFVK</sequence>